<feature type="region of interest" description="Disordered" evidence="2">
    <location>
        <begin position="242"/>
        <end position="307"/>
    </location>
</feature>
<accession>A0A2J6R4H9</accession>
<feature type="compositionally biased region" description="Basic and acidic residues" evidence="2">
    <location>
        <begin position="284"/>
        <end position="293"/>
    </location>
</feature>
<dbReference type="Proteomes" id="UP000235786">
    <property type="component" value="Unassembled WGS sequence"/>
</dbReference>
<sequence length="307" mass="34367">MSFGYSLGDFVLVSQLAYSVVQNTRKACGAHSALAREVNSLHVVLVRLESEVENERSILNGGSEYGSDVKRQELAGLVRDCERVLRVLKEVLEKYNALSAEKRSVKKLWQRVKFGNGEMLDLDKIRSELTTYTQAITLSLNLLGLNSQGKVERYMESHGDDLRDIKASLNWITAKFQVREGSTHGERSILSSYVGDDKEVWKMFRRELIQDGFSSQVLKRHKETIKKYVVELGARGVLDDAVPDEIGHDRAPKPASQNEGGLNEEWFSSPAIELGERATSSDARPVEEDREVGSDNPAVSIPEDPDQ</sequence>
<name>A0A2J6R4H9_HYAVF</name>
<keyword evidence="5" id="KW-1185">Reference proteome</keyword>
<evidence type="ECO:0000256" key="2">
    <source>
        <dbReference type="SAM" id="MobiDB-lite"/>
    </source>
</evidence>
<evidence type="ECO:0000259" key="3">
    <source>
        <dbReference type="Pfam" id="PF17111"/>
    </source>
</evidence>
<proteinExistence type="predicted"/>
<dbReference type="InterPro" id="IPR031348">
    <property type="entry name" value="PigL_N"/>
</dbReference>
<organism evidence="4 5">
    <name type="scientific">Hyaloscypha variabilis (strain UAMH 11265 / GT02V1 / F)</name>
    <name type="common">Meliniomyces variabilis</name>
    <dbReference type="NCBI Taxonomy" id="1149755"/>
    <lineage>
        <taxon>Eukaryota</taxon>
        <taxon>Fungi</taxon>
        <taxon>Dikarya</taxon>
        <taxon>Ascomycota</taxon>
        <taxon>Pezizomycotina</taxon>
        <taxon>Leotiomycetes</taxon>
        <taxon>Helotiales</taxon>
        <taxon>Hyaloscyphaceae</taxon>
        <taxon>Hyaloscypha</taxon>
        <taxon>Hyaloscypha variabilis</taxon>
    </lineage>
</organism>
<evidence type="ECO:0000313" key="5">
    <source>
        <dbReference type="Proteomes" id="UP000235786"/>
    </source>
</evidence>
<feature type="domain" description="Azaphilone pigments biosynthesis cluster protein L N-terminal" evidence="3">
    <location>
        <begin position="19"/>
        <end position="173"/>
    </location>
</feature>
<reference evidence="4 5" key="1">
    <citation type="submission" date="2016-04" db="EMBL/GenBank/DDBJ databases">
        <title>A degradative enzymes factory behind the ericoid mycorrhizal symbiosis.</title>
        <authorList>
            <consortium name="DOE Joint Genome Institute"/>
            <person name="Martino E."/>
            <person name="Morin E."/>
            <person name="Grelet G."/>
            <person name="Kuo A."/>
            <person name="Kohler A."/>
            <person name="Daghino S."/>
            <person name="Barry K."/>
            <person name="Choi C."/>
            <person name="Cichocki N."/>
            <person name="Clum A."/>
            <person name="Copeland A."/>
            <person name="Hainaut M."/>
            <person name="Haridas S."/>
            <person name="Labutti K."/>
            <person name="Lindquist E."/>
            <person name="Lipzen A."/>
            <person name="Khouja H.-R."/>
            <person name="Murat C."/>
            <person name="Ohm R."/>
            <person name="Olson A."/>
            <person name="Spatafora J."/>
            <person name="Veneault-Fourrey C."/>
            <person name="Henrissat B."/>
            <person name="Grigoriev I."/>
            <person name="Martin F."/>
            <person name="Perotto S."/>
        </authorList>
    </citation>
    <scope>NUCLEOTIDE SEQUENCE [LARGE SCALE GENOMIC DNA]</scope>
    <source>
        <strain evidence="4 5">F</strain>
    </source>
</reference>
<gene>
    <name evidence="4" type="ORF">L207DRAFT_518183</name>
</gene>
<dbReference type="Pfam" id="PF17111">
    <property type="entry name" value="PigL_N"/>
    <property type="match status" value="1"/>
</dbReference>
<dbReference type="EMBL" id="KZ613956">
    <property type="protein sequence ID" value="PMD33413.1"/>
    <property type="molecule type" value="Genomic_DNA"/>
</dbReference>
<dbReference type="OrthoDB" id="7464126at2759"/>
<dbReference type="AlphaFoldDB" id="A0A2J6R4H9"/>
<feature type="coiled-coil region" evidence="1">
    <location>
        <begin position="81"/>
        <end position="108"/>
    </location>
</feature>
<evidence type="ECO:0000256" key="1">
    <source>
        <dbReference type="SAM" id="Coils"/>
    </source>
</evidence>
<evidence type="ECO:0000313" key="4">
    <source>
        <dbReference type="EMBL" id="PMD33413.1"/>
    </source>
</evidence>
<keyword evidence="1" id="KW-0175">Coiled coil</keyword>
<protein>
    <recommendedName>
        <fullName evidence="3">Azaphilone pigments biosynthesis cluster protein L N-terminal domain-containing protein</fullName>
    </recommendedName>
</protein>